<accession>A0A420EIU3</accession>
<protein>
    <submittedName>
        <fullName evidence="2">DUF192 domain-containing protein</fullName>
    </submittedName>
</protein>
<dbReference type="OrthoDB" id="9808290at2"/>
<dbReference type="AlphaFoldDB" id="A0A420EIU3"/>
<dbReference type="PANTHER" id="PTHR37953:SF1">
    <property type="entry name" value="UPF0127 PROTEIN MJ1496"/>
    <property type="match status" value="1"/>
</dbReference>
<sequence>MTRISTVLVPIALALAACSQQAIGKPPASSEGTLSRHPESGLEVIPVTIDSDSNSHTFQAEVAATPREQARGLMFRTEMGADEGMIFLRKFAQPASFWMKNTVIPLDIIYIGADHRILNIAANAKPYSTEPLLSEGPALAILELNGGRAAELGIEPGDEVSW</sequence>
<gene>
    <name evidence="2" type="ORF">D6851_10840</name>
</gene>
<reference evidence="2 3" key="1">
    <citation type="submission" date="2018-09" db="EMBL/GenBank/DDBJ databases">
        <title>Altererythrobacter spongiae sp. nov., isolated from a marine sponge.</title>
        <authorList>
            <person name="Zhuang L."/>
            <person name="Luo L."/>
        </authorList>
    </citation>
    <scope>NUCLEOTIDE SEQUENCE [LARGE SCALE GENOMIC DNA]</scope>
    <source>
        <strain evidence="2 3">HN-Y73</strain>
    </source>
</reference>
<dbReference type="InterPro" id="IPR038695">
    <property type="entry name" value="Saro_0823-like_sf"/>
</dbReference>
<keyword evidence="3" id="KW-1185">Reference proteome</keyword>
<evidence type="ECO:0000313" key="3">
    <source>
        <dbReference type="Proteomes" id="UP000284395"/>
    </source>
</evidence>
<evidence type="ECO:0000256" key="1">
    <source>
        <dbReference type="SAM" id="SignalP"/>
    </source>
</evidence>
<feature type="chain" id="PRO_5019310779" evidence="1">
    <location>
        <begin position="23"/>
        <end position="162"/>
    </location>
</feature>
<feature type="signal peptide" evidence="1">
    <location>
        <begin position="1"/>
        <end position="22"/>
    </location>
</feature>
<dbReference type="RefSeq" id="WP_120324922.1">
    <property type="nucleotide sequence ID" value="NZ_RAPF01000005.1"/>
</dbReference>
<dbReference type="PROSITE" id="PS51257">
    <property type="entry name" value="PROKAR_LIPOPROTEIN"/>
    <property type="match status" value="1"/>
</dbReference>
<proteinExistence type="predicted"/>
<dbReference type="InterPro" id="IPR003795">
    <property type="entry name" value="DUF192"/>
</dbReference>
<dbReference type="EMBL" id="RAPF01000005">
    <property type="protein sequence ID" value="RKF20625.1"/>
    <property type="molecule type" value="Genomic_DNA"/>
</dbReference>
<keyword evidence="1" id="KW-0732">Signal</keyword>
<dbReference type="PANTHER" id="PTHR37953">
    <property type="entry name" value="UPF0127 PROTEIN MJ1496"/>
    <property type="match status" value="1"/>
</dbReference>
<comment type="caution">
    <text evidence="2">The sequence shown here is derived from an EMBL/GenBank/DDBJ whole genome shotgun (WGS) entry which is preliminary data.</text>
</comment>
<dbReference type="Pfam" id="PF02643">
    <property type="entry name" value="DUF192"/>
    <property type="match status" value="1"/>
</dbReference>
<dbReference type="Proteomes" id="UP000284395">
    <property type="component" value="Unassembled WGS sequence"/>
</dbReference>
<name>A0A420EIU3_9SPHN</name>
<organism evidence="2 3">
    <name type="scientific">Altericroceibacterium spongiae</name>
    <dbReference type="NCBI Taxonomy" id="2320269"/>
    <lineage>
        <taxon>Bacteria</taxon>
        <taxon>Pseudomonadati</taxon>
        <taxon>Pseudomonadota</taxon>
        <taxon>Alphaproteobacteria</taxon>
        <taxon>Sphingomonadales</taxon>
        <taxon>Erythrobacteraceae</taxon>
        <taxon>Altericroceibacterium</taxon>
    </lineage>
</organism>
<dbReference type="Gene3D" id="2.60.120.1140">
    <property type="entry name" value="Protein of unknown function DUF192"/>
    <property type="match status" value="1"/>
</dbReference>
<evidence type="ECO:0000313" key="2">
    <source>
        <dbReference type="EMBL" id="RKF20625.1"/>
    </source>
</evidence>